<dbReference type="Proteomes" id="UP001596383">
    <property type="component" value="Unassembled WGS sequence"/>
</dbReference>
<proteinExistence type="predicted"/>
<dbReference type="AlphaFoldDB" id="A0ABD5SLM8"/>
<dbReference type="RefSeq" id="WP_273738858.1">
    <property type="nucleotide sequence ID" value="NZ_JAQIVI010000198.1"/>
</dbReference>
<dbReference type="InterPro" id="IPR046198">
    <property type="entry name" value="DUF6230"/>
</dbReference>
<evidence type="ECO:0000313" key="2">
    <source>
        <dbReference type="EMBL" id="MFC6765862.1"/>
    </source>
</evidence>
<protein>
    <submittedName>
        <fullName evidence="2">DUF6230 family protein</fullName>
    </submittedName>
</protein>
<sequence>MYNKKRLLGGTGASFLVVALVGMIVLSSGTAYAAPLASGSGFTVEADEIRSDEFLLYPSAGENDQGETPVVVVEQRGVEIDGLVLTREQEVPMMDGTMEISFTADETVTADEQYIKLTGLEAENAEFNGQVIDAQSSNDPEQQFQQTAGENANPEEGRLTDINGEGPGMVQEDVKIDMVYLASNEITLPGLDVGVDYNAGGSDGANNSSG</sequence>
<feature type="compositionally biased region" description="Polar residues" evidence="1">
    <location>
        <begin position="136"/>
        <end position="150"/>
    </location>
</feature>
<dbReference type="Pfam" id="PF19741">
    <property type="entry name" value="DUF6230"/>
    <property type="match status" value="1"/>
</dbReference>
<name>A0ABD5SLM8_9EURY</name>
<organism evidence="2 3">
    <name type="scientific">Natrinema soli</name>
    <dbReference type="NCBI Taxonomy" id="1930624"/>
    <lineage>
        <taxon>Archaea</taxon>
        <taxon>Methanobacteriati</taxon>
        <taxon>Methanobacteriota</taxon>
        <taxon>Stenosarchaea group</taxon>
        <taxon>Halobacteria</taxon>
        <taxon>Halobacteriales</taxon>
        <taxon>Natrialbaceae</taxon>
        <taxon>Natrinema</taxon>
    </lineage>
</organism>
<evidence type="ECO:0000256" key="1">
    <source>
        <dbReference type="SAM" id="MobiDB-lite"/>
    </source>
</evidence>
<keyword evidence="3" id="KW-1185">Reference proteome</keyword>
<accession>A0ABD5SLM8</accession>
<dbReference type="EMBL" id="JBHSWV010000198">
    <property type="protein sequence ID" value="MFC6765862.1"/>
    <property type="molecule type" value="Genomic_DNA"/>
</dbReference>
<reference evidence="2 3" key="1">
    <citation type="journal article" date="2019" name="Int. J. Syst. Evol. Microbiol.">
        <title>The Global Catalogue of Microorganisms (GCM) 10K type strain sequencing project: providing services to taxonomists for standard genome sequencing and annotation.</title>
        <authorList>
            <consortium name="The Broad Institute Genomics Platform"/>
            <consortium name="The Broad Institute Genome Sequencing Center for Infectious Disease"/>
            <person name="Wu L."/>
            <person name="Ma J."/>
        </authorList>
    </citation>
    <scope>NUCLEOTIDE SEQUENCE [LARGE SCALE GENOMIC DNA]</scope>
    <source>
        <strain evidence="2 3">LMG 29247</strain>
    </source>
</reference>
<comment type="caution">
    <text evidence="2">The sequence shown here is derived from an EMBL/GenBank/DDBJ whole genome shotgun (WGS) entry which is preliminary data.</text>
</comment>
<gene>
    <name evidence="2" type="ORF">ACFQE6_12930</name>
</gene>
<evidence type="ECO:0000313" key="3">
    <source>
        <dbReference type="Proteomes" id="UP001596383"/>
    </source>
</evidence>
<feature type="region of interest" description="Disordered" evidence="1">
    <location>
        <begin position="136"/>
        <end position="156"/>
    </location>
</feature>